<keyword evidence="2 5" id="KW-0479">Metal-binding</keyword>
<keyword evidence="4" id="KW-0560">Oxidoreductase</keyword>
<evidence type="ECO:0000259" key="6">
    <source>
        <dbReference type="SMART" id="SM00829"/>
    </source>
</evidence>
<dbReference type="InterPro" id="IPR002328">
    <property type="entry name" value="ADH_Zn_CS"/>
</dbReference>
<comment type="similarity">
    <text evidence="5">Belongs to the zinc-containing alcohol dehydrogenase family.</text>
</comment>
<dbReference type="Pfam" id="PF08240">
    <property type="entry name" value="ADH_N"/>
    <property type="match status" value="1"/>
</dbReference>
<evidence type="ECO:0000256" key="4">
    <source>
        <dbReference type="ARBA" id="ARBA00023002"/>
    </source>
</evidence>
<dbReference type="Gene3D" id="3.90.180.10">
    <property type="entry name" value="Medium-chain alcohol dehydrogenases, catalytic domain"/>
    <property type="match status" value="1"/>
</dbReference>
<evidence type="ECO:0000313" key="8">
    <source>
        <dbReference type="Proteomes" id="UP000289323"/>
    </source>
</evidence>
<keyword evidence="3 5" id="KW-0862">Zinc</keyword>
<dbReference type="PANTHER" id="PTHR42813">
    <property type="entry name" value="ZINC-TYPE ALCOHOL DEHYDROGENASE-LIKE"/>
    <property type="match status" value="1"/>
</dbReference>
<dbReference type="InterPro" id="IPR011032">
    <property type="entry name" value="GroES-like_sf"/>
</dbReference>
<dbReference type="InterPro" id="IPR036291">
    <property type="entry name" value="NAD(P)-bd_dom_sf"/>
</dbReference>
<dbReference type="EMBL" id="OUUZ01000009">
    <property type="protein sequence ID" value="SPQ22538.1"/>
    <property type="molecule type" value="Genomic_DNA"/>
</dbReference>
<name>A0A3S4EYM0_9PEZI</name>
<dbReference type="Gene3D" id="3.40.50.720">
    <property type="entry name" value="NAD(P)-binding Rossmann-like Domain"/>
    <property type="match status" value="1"/>
</dbReference>
<dbReference type="PANTHER" id="PTHR42813:SF2">
    <property type="entry name" value="DEHYDROGENASE, ZINC-CONTAINING, PUTATIVE (AFU_ORTHOLOGUE AFUA_2G02810)-RELATED"/>
    <property type="match status" value="1"/>
</dbReference>
<dbReference type="CDD" id="cd08284">
    <property type="entry name" value="FDH_like_2"/>
    <property type="match status" value="1"/>
</dbReference>
<dbReference type="InterPro" id="IPR020843">
    <property type="entry name" value="ER"/>
</dbReference>
<organism evidence="7 8">
    <name type="scientific">Thermothielavioides terrestris</name>
    <dbReference type="NCBI Taxonomy" id="2587410"/>
    <lineage>
        <taxon>Eukaryota</taxon>
        <taxon>Fungi</taxon>
        <taxon>Dikarya</taxon>
        <taxon>Ascomycota</taxon>
        <taxon>Pezizomycotina</taxon>
        <taxon>Sordariomycetes</taxon>
        <taxon>Sordariomycetidae</taxon>
        <taxon>Sordariales</taxon>
        <taxon>Chaetomiaceae</taxon>
        <taxon>Thermothielavioides</taxon>
    </lineage>
</organism>
<dbReference type="GO" id="GO:0008270">
    <property type="term" value="F:zinc ion binding"/>
    <property type="evidence" value="ECO:0007669"/>
    <property type="project" value="InterPro"/>
</dbReference>
<evidence type="ECO:0000256" key="3">
    <source>
        <dbReference type="ARBA" id="ARBA00022833"/>
    </source>
</evidence>
<reference evidence="7 8" key="1">
    <citation type="submission" date="2018-04" db="EMBL/GenBank/DDBJ databases">
        <authorList>
            <person name="Huttner S."/>
            <person name="Dainat J."/>
        </authorList>
    </citation>
    <scope>NUCLEOTIDE SEQUENCE [LARGE SCALE GENOMIC DNA]</scope>
</reference>
<dbReference type="AlphaFoldDB" id="A0A3S4EYM0"/>
<dbReference type="SMART" id="SM00829">
    <property type="entry name" value="PKS_ER"/>
    <property type="match status" value="1"/>
</dbReference>
<evidence type="ECO:0000256" key="2">
    <source>
        <dbReference type="ARBA" id="ARBA00022723"/>
    </source>
</evidence>
<evidence type="ECO:0000256" key="1">
    <source>
        <dbReference type="ARBA" id="ARBA00001947"/>
    </source>
</evidence>
<evidence type="ECO:0000256" key="5">
    <source>
        <dbReference type="RuleBase" id="RU361277"/>
    </source>
</evidence>
<dbReference type="InterPro" id="IPR013149">
    <property type="entry name" value="ADH-like_C"/>
</dbReference>
<gene>
    <name evidence="7" type="ORF">TT172_LOCUS4957</name>
</gene>
<dbReference type="SUPFAM" id="SSF51735">
    <property type="entry name" value="NAD(P)-binding Rossmann-fold domains"/>
    <property type="match status" value="1"/>
</dbReference>
<comment type="cofactor">
    <cofactor evidence="1 5">
        <name>Zn(2+)</name>
        <dbReference type="ChEBI" id="CHEBI:29105"/>
    </cofactor>
</comment>
<proteinExistence type="inferred from homology"/>
<dbReference type="Proteomes" id="UP000289323">
    <property type="component" value="Unassembled WGS sequence"/>
</dbReference>
<feature type="domain" description="Enoyl reductase (ER)" evidence="6">
    <location>
        <begin position="20"/>
        <end position="366"/>
    </location>
</feature>
<protein>
    <submittedName>
        <fullName evidence="7">84acf8a8-d103-49fc-afd8-3c6f88f5fdd6</fullName>
    </submittedName>
</protein>
<dbReference type="SUPFAM" id="SSF50129">
    <property type="entry name" value="GroES-like"/>
    <property type="match status" value="1"/>
</dbReference>
<accession>A0A3S4EYM0</accession>
<dbReference type="Pfam" id="PF00107">
    <property type="entry name" value="ADH_zinc_N"/>
    <property type="match status" value="1"/>
</dbReference>
<evidence type="ECO:0000313" key="7">
    <source>
        <dbReference type="EMBL" id="SPQ22538.1"/>
    </source>
</evidence>
<sequence>MSNLPATMKAVVFHGPKHVAVEDRPVPKCKQPDDPLMQQPTDIIVKVQATALCGSELHVFRGHQPSPTGFIMGHEFVGTVVEAGSAVTTVAVGDKVVAPFTVSCMTCFYCKHGFSARCSQGKLFGSAALDGGQAEYVRVPHADGTVMKAPAAGAPLVDDRALILMADIFPTGFFGARNAFALLPPSLPAADATVVVVGCGPVGLCAVVSALEYRPRHLFAVDSVPARLELARRLGAEPLDFSEGKEAMLERVRAVTEGRGADAVIEVVGLSPALRTAFDLLRPFGVISSIGVHNAEIPWTGSEAYGKNLRIQMGRCPVRSVFPEALPVLAKNQDKLSFMFDNIMPLSEAVKGYDLFDQMKVQKVIFKPSKDEEPVAGRGVLG</sequence>
<dbReference type="GO" id="GO:0016491">
    <property type="term" value="F:oxidoreductase activity"/>
    <property type="evidence" value="ECO:0007669"/>
    <property type="project" value="UniProtKB-KW"/>
</dbReference>
<dbReference type="PROSITE" id="PS00059">
    <property type="entry name" value="ADH_ZINC"/>
    <property type="match status" value="1"/>
</dbReference>
<dbReference type="InterPro" id="IPR013154">
    <property type="entry name" value="ADH-like_N"/>
</dbReference>